<gene>
    <name evidence="3" type="ORF">OKW52_17760</name>
</gene>
<accession>A0ABT3H2I2</accession>
<keyword evidence="4" id="KW-1185">Reference proteome</keyword>
<dbReference type="RefSeq" id="WP_264506878.1">
    <property type="nucleotide sequence ID" value="NZ_JAPDFL010000001.1"/>
</dbReference>
<keyword evidence="2" id="KW-0732">Signal</keyword>
<dbReference type="Proteomes" id="UP001208938">
    <property type="component" value="Unassembled WGS sequence"/>
</dbReference>
<feature type="region of interest" description="Disordered" evidence="1">
    <location>
        <begin position="71"/>
        <end position="92"/>
    </location>
</feature>
<evidence type="ECO:0000256" key="2">
    <source>
        <dbReference type="SAM" id="SignalP"/>
    </source>
</evidence>
<name>A0ABT3H2I2_9RHOB</name>
<sequence length="300" mass="31597">MRILALAGPLALLGLAGCSAGPDTYATMTNGVGFGNYQRYLHERESARSSAAPYSVPPEVAQPAILPPSAMPSAAPSTLDAVPQRPRPVQTAAAPFGQPAPTAAPINTQTLAPVAAAPLVAPLAAPVQTAALQPAQQPAPQPQDAALRTVHTGAGFGTTPAFEAGETTRPGVSNEQSFEAVSARETIASDRERLARQRAQYQVIEVSSVPAPSEHGGPNIVAYALSVSHAPGTEVYRRINPLRWSRWENACLQYRNQDAAQSAFLAEGGPERDRNNLDPDGDGYACWWDPTPLRQALASR</sequence>
<feature type="region of interest" description="Disordered" evidence="1">
    <location>
        <begin position="153"/>
        <end position="177"/>
    </location>
</feature>
<evidence type="ECO:0000313" key="3">
    <source>
        <dbReference type="EMBL" id="MCW1934049.1"/>
    </source>
</evidence>
<protein>
    <recommendedName>
        <fullName evidence="5">Excalibur calcium-binding domain-containing protein</fullName>
    </recommendedName>
</protein>
<feature type="signal peptide" evidence="2">
    <location>
        <begin position="1"/>
        <end position="20"/>
    </location>
</feature>
<comment type="caution">
    <text evidence="3">The sequence shown here is derived from an EMBL/GenBank/DDBJ whole genome shotgun (WGS) entry which is preliminary data.</text>
</comment>
<dbReference type="PROSITE" id="PS51257">
    <property type="entry name" value="PROKAR_LIPOPROTEIN"/>
    <property type="match status" value="1"/>
</dbReference>
<proteinExistence type="predicted"/>
<evidence type="ECO:0000313" key="4">
    <source>
        <dbReference type="Proteomes" id="UP001208938"/>
    </source>
</evidence>
<reference evidence="3 4" key="1">
    <citation type="submission" date="2022-10" db="EMBL/GenBank/DDBJ databases">
        <title>Pararhodobacter sp. nov., isolated from marine algae.</title>
        <authorList>
            <person name="Choi B.J."/>
            <person name="Kim J.M."/>
            <person name="Lee J.K."/>
            <person name="Choi D.G."/>
            <person name="Jeon C.O."/>
        </authorList>
    </citation>
    <scope>NUCLEOTIDE SEQUENCE [LARGE SCALE GENOMIC DNA]</scope>
    <source>
        <strain evidence="3 4">ZQ420</strain>
    </source>
</reference>
<organism evidence="3 4">
    <name type="scientific">Pararhodobacter zhoushanensis</name>
    <dbReference type="NCBI Taxonomy" id="2479545"/>
    <lineage>
        <taxon>Bacteria</taxon>
        <taxon>Pseudomonadati</taxon>
        <taxon>Pseudomonadota</taxon>
        <taxon>Alphaproteobacteria</taxon>
        <taxon>Rhodobacterales</taxon>
        <taxon>Paracoccaceae</taxon>
        <taxon>Pararhodobacter</taxon>
    </lineage>
</organism>
<evidence type="ECO:0000256" key="1">
    <source>
        <dbReference type="SAM" id="MobiDB-lite"/>
    </source>
</evidence>
<feature type="chain" id="PRO_5046429007" description="Excalibur calcium-binding domain-containing protein" evidence="2">
    <location>
        <begin position="21"/>
        <end position="300"/>
    </location>
</feature>
<evidence type="ECO:0008006" key="5">
    <source>
        <dbReference type="Google" id="ProtNLM"/>
    </source>
</evidence>
<dbReference type="EMBL" id="JAPDFL010000001">
    <property type="protein sequence ID" value="MCW1934049.1"/>
    <property type="molecule type" value="Genomic_DNA"/>
</dbReference>